<dbReference type="SUPFAM" id="SSF52047">
    <property type="entry name" value="RNI-like"/>
    <property type="match status" value="1"/>
</dbReference>
<reference evidence="2 3" key="1">
    <citation type="submission" date="2024-04" db="EMBL/GenBank/DDBJ databases">
        <title>Genome assembly C_amara_ONT_v2.</title>
        <authorList>
            <person name="Yant L."/>
            <person name="Moore C."/>
            <person name="Slenker M."/>
        </authorList>
    </citation>
    <scope>NUCLEOTIDE SEQUENCE [LARGE SCALE GENOMIC DNA]</scope>
    <source>
        <tissue evidence="2">Leaf</tissue>
    </source>
</reference>
<dbReference type="Gene3D" id="1.20.1280.50">
    <property type="match status" value="1"/>
</dbReference>
<dbReference type="InterPro" id="IPR001810">
    <property type="entry name" value="F-box_dom"/>
</dbReference>
<evidence type="ECO:0000313" key="3">
    <source>
        <dbReference type="Proteomes" id="UP001558713"/>
    </source>
</evidence>
<dbReference type="SUPFAM" id="SSF81383">
    <property type="entry name" value="F-box domain"/>
    <property type="match status" value="1"/>
</dbReference>
<evidence type="ECO:0000313" key="2">
    <source>
        <dbReference type="EMBL" id="KAL1200110.1"/>
    </source>
</evidence>
<dbReference type="Pfam" id="PF23622">
    <property type="entry name" value="LRR_At1g61320_AtMIF1"/>
    <property type="match status" value="1"/>
</dbReference>
<keyword evidence="3" id="KW-1185">Reference proteome</keyword>
<dbReference type="PROSITE" id="PS50181">
    <property type="entry name" value="FBOX"/>
    <property type="match status" value="1"/>
</dbReference>
<dbReference type="InterPro" id="IPR044997">
    <property type="entry name" value="F-box_plant"/>
</dbReference>
<dbReference type="InterPro" id="IPR055357">
    <property type="entry name" value="LRR_At1g61320_AtMIF1"/>
</dbReference>
<dbReference type="InterPro" id="IPR032675">
    <property type="entry name" value="LRR_dom_sf"/>
</dbReference>
<protein>
    <submittedName>
        <fullName evidence="2">F-box/LRR-repeat protein</fullName>
    </submittedName>
</protein>
<dbReference type="AlphaFoldDB" id="A0ABD1AK75"/>
<dbReference type="Proteomes" id="UP001558713">
    <property type="component" value="Unassembled WGS sequence"/>
</dbReference>
<accession>A0ABD1AK75</accession>
<dbReference type="PANTHER" id="PTHR32153">
    <property type="entry name" value="OJ000223_09.16 PROTEIN"/>
    <property type="match status" value="1"/>
</dbReference>
<dbReference type="CDD" id="cd22160">
    <property type="entry name" value="F-box_AtFBL13-like"/>
    <property type="match status" value="1"/>
</dbReference>
<gene>
    <name evidence="2" type="ORF">V5N11_032132</name>
</gene>
<dbReference type="InterPro" id="IPR036047">
    <property type="entry name" value="F-box-like_dom_sf"/>
</dbReference>
<sequence>MAMTHHFQQQDGVTAAIANPSHHSDSPPQNMNIDGEDFISSLPEAILHLILSYIPTKAAIKTSVLSKRWRYVWSGTPCLFFETHRFYPNSISKTLSFFSAPTITSFHLRSSLHNRIDSVNSWIEFAISHHSKNLSLEFRDNRVRNYKFPDFFFTNSSVNQLLLSSGSIILIPKCKVSWTSLKELSLSFCILSDESLRQILSGSPLLESLELLYCSDFRRLDLSQSRRLRKLDMDRSDWFLGPTFIVAPHIHSLRLRQSRLQCTLVDVSSLTEADLNVYFSNLGDYKTNFLQRSVVKMLEKFQNVEKLTIGGTFLQMLSLAALCNVSFPKLKVKDLTLQTMIIRSVIPGIIQLLQKSPGLRKLTVHTVKCSSIAEVYLNDYLCLHSSEKRQCWRSKDAFFPSSLEAVSMLVGNHAEANLVALFMELLLKNTSNLDTMVVLLVGYLDASSFEELLAMAKELSHKYNNVNIVIKPSKVKNVPNSTFSQW</sequence>
<name>A0ABD1AK75_CARAN</name>
<dbReference type="SMART" id="SM00256">
    <property type="entry name" value="FBOX"/>
    <property type="match status" value="1"/>
</dbReference>
<feature type="domain" description="F-box" evidence="1">
    <location>
        <begin position="36"/>
        <end position="84"/>
    </location>
</feature>
<proteinExistence type="predicted"/>
<comment type="caution">
    <text evidence="2">The sequence shown here is derived from an EMBL/GenBank/DDBJ whole genome shotgun (WGS) entry which is preliminary data.</text>
</comment>
<dbReference type="EMBL" id="JBANAX010000632">
    <property type="protein sequence ID" value="KAL1200110.1"/>
    <property type="molecule type" value="Genomic_DNA"/>
</dbReference>
<evidence type="ECO:0000259" key="1">
    <source>
        <dbReference type="PROSITE" id="PS50181"/>
    </source>
</evidence>
<dbReference type="Gene3D" id="3.80.10.10">
    <property type="entry name" value="Ribonuclease Inhibitor"/>
    <property type="match status" value="1"/>
</dbReference>
<organism evidence="2 3">
    <name type="scientific">Cardamine amara subsp. amara</name>
    <dbReference type="NCBI Taxonomy" id="228776"/>
    <lineage>
        <taxon>Eukaryota</taxon>
        <taxon>Viridiplantae</taxon>
        <taxon>Streptophyta</taxon>
        <taxon>Embryophyta</taxon>
        <taxon>Tracheophyta</taxon>
        <taxon>Spermatophyta</taxon>
        <taxon>Magnoliopsida</taxon>
        <taxon>eudicotyledons</taxon>
        <taxon>Gunneridae</taxon>
        <taxon>Pentapetalae</taxon>
        <taxon>rosids</taxon>
        <taxon>malvids</taxon>
        <taxon>Brassicales</taxon>
        <taxon>Brassicaceae</taxon>
        <taxon>Cardamineae</taxon>
        <taxon>Cardamine</taxon>
    </lineage>
</organism>
<dbReference type="Pfam" id="PF00646">
    <property type="entry name" value="F-box"/>
    <property type="match status" value="1"/>
</dbReference>
<dbReference type="InterPro" id="IPR053781">
    <property type="entry name" value="F-box_AtFBL13-like"/>
</dbReference>